<proteinExistence type="predicted"/>
<evidence type="ECO:0000313" key="9">
    <source>
        <dbReference type="Proteomes" id="UP001043456"/>
    </source>
</evidence>
<dbReference type="CDD" id="cd12148">
    <property type="entry name" value="fungal_TF_MHR"/>
    <property type="match status" value="1"/>
</dbReference>
<dbReference type="InterPro" id="IPR001138">
    <property type="entry name" value="Zn2Cys6_DnaBD"/>
</dbReference>
<sequence length="763" mass="85698">MGADGWMACMRIRKKQSLKDRGCTVQLLIWGSEFAPINSKVMYSTFPVSSSPGKDTLRKADQPKPKRHHVPIACESCRKNRIKCDNSRPCRNCKHRNITCTNVDTTDVRALTRQVQHLLGRVQTLEARVQDFDMLSPSQLNELSATEPMRTTPHQSRLIQSSTAQNERDDHQRPTDISKEKESSAVRVNLSTSAFATDLGHQIRYPLPHPLTAELVVYQSPVSTPGPSRIVSENIPRALADYYIRLYGRTIQRILPVLDEDDIQAHCAPLWNEPSYCPGKSALADIMLALSLLTDANARSSQNRGFALSAFSGARDPKQDQVRLMSNRLFRRCAVSLSEDDPGPSLGRLQCYILMTVYCRNDSNHTMAYQLLGLAIRIGCLLDIFHTPSQTLPQKERRLRRRLGEILYCLDTQQFLEFGRPPAIVDGSSTTLQAQPESLTQEHEDANDEDDIFLTNYVQLVRIAKVAHHLVDSEATPVRQPRVCQQHQQTNFCSNATLLEQLERNDPRWREQFRSWTTTVPDRLLLPRSPHSSGQPFSTETALILDLDKPTWRLRQALLLELSYHWFQLGLLRPFLGQHHNQIYAQEAVQHALALTRITNQALLETDTIYGWYDSHFMLWDAALSLMGYTVLCANSGSSLTAEVKGGLSMCETTFEALGTPFTDRAAELIGAFVTQSTTLVGDTHSKLRDRGNTANDENLAQQCAIGPVMEADGGDMTGEEMDLEQMMFEETSTNLHLGFQLDTLADAASLLPLGNDFSFVDA</sequence>
<feature type="domain" description="Zn(2)-C6 fungal-type" evidence="7">
    <location>
        <begin position="73"/>
        <end position="102"/>
    </location>
</feature>
<feature type="compositionally biased region" description="Polar residues" evidence="6">
    <location>
        <begin position="152"/>
        <end position="165"/>
    </location>
</feature>
<dbReference type="Proteomes" id="UP001043456">
    <property type="component" value="Unassembled WGS sequence"/>
</dbReference>
<dbReference type="PANTHER" id="PTHR46910:SF17">
    <property type="entry name" value="SCFA-RELATED"/>
    <property type="match status" value="1"/>
</dbReference>
<dbReference type="PROSITE" id="PS00463">
    <property type="entry name" value="ZN2_CY6_FUNGAL_1"/>
    <property type="match status" value="1"/>
</dbReference>
<dbReference type="GeneID" id="67002327"/>
<keyword evidence="2" id="KW-0805">Transcription regulation</keyword>
<evidence type="ECO:0000313" key="8">
    <source>
        <dbReference type="EMBL" id="GIJ84864.1"/>
    </source>
</evidence>
<evidence type="ECO:0000259" key="7">
    <source>
        <dbReference type="PROSITE" id="PS50048"/>
    </source>
</evidence>
<dbReference type="PROSITE" id="PS50048">
    <property type="entry name" value="ZN2_CY6_FUNGAL_2"/>
    <property type="match status" value="1"/>
</dbReference>
<evidence type="ECO:0000256" key="1">
    <source>
        <dbReference type="ARBA" id="ARBA00022723"/>
    </source>
</evidence>
<dbReference type="SMART" id="SM00906">
    <property type="entry name" value="Fungal_trans"/>
    <property type="match status" value="1"/>
</dbReference>
<reference evidence="8 9" key="1">
    <citation type="submission" date="2018-10" db="EMBL/GenBank/DDBJ databases">
        <title>Pan-genome distribution and transcriptional activeness of fungal secondary metabolism genes in Aspergillus section Fumigati.</title>
        <authorList>
            <person name="Takahashi H."/>
            <person name="Umemura M."/>
            <person name="Ninomiya A."/>
            <person name="Kusuya Y."/>
            <person name="Urayama S."/>
            <person name="Shimizu M."/>
            <person name="Watanabe A."/>
            <person name="Kamei K."/>
            <person name="Yaguchi T."/>
            <person name="Hagiwara D."/>
        </authorList>
    </citation>
    <scope>NUCLEOTIDE SEQUENCE [LARGE SCALE GENOMIC DNA]</scope>
    <source>
        <strain evidence="8 9">IFM 55266</strain>
    </source>
</reference>
<feature type="region of interest" description="Disordered" evidence="6">
    <location>
        <begin position="143"/>
        <end position="185"/>
    </location>
</feature>
<dbReference type="SUPFAM" id="SSF57701">
    <property type="entry name" value="Zn2/Cys6 DNA-binding domain"/>
    <property type="match status" value="1"/>
</dbReference>
<dbReference type="Gene3D" id="4.10.240.10">
    <property type="entry name" value="Zn(2)-C6 fungal-type DNA-binding domain"/>
    <property type="match status" value="1"/>
</dbReference>
<keyword evidence="9" id="KW-1185">Reference proteome</keyword>
<dbReference type="InterPro" id="IPR036864">
    <property type="entry name" value="Zn2-C6_fun-type_DNA-bd_sf"/>
</dbReference>
<name>A0A9P3ERC0_9EURO</name>
<gene>
    <name evidence="8" type="ORF">Asppvi_003715</name>
</gene>
<evidence type="ECO:0000256" key="2">
    <source>
        <dbReference type="ARBA" id="ARBA00023015"/>
    </source>
</evidence>
<feature type="compositionally biased region" description="Basic and acidic residues" evidence="6">
    <location>
        <begin position="166"/>
        <end position="184"/>
    </location>
</feature>
<evidence type="ECO:0000256" key="3">
    <source>
        <dbReference type="ARBA" id="ARBA00023125"/>
    </source>
</evidence>
<dbReference type="Pfam" id="PF00172">
    <property type="entry name" value="Zn_clus"/>
    <property type="match status" value="1"/>
</dbReference>
<dbReference type="GO" id="GO:0006351">
    <property type="term" value="P:DNA-templated transcription"/>
    <property type="evidence" value="ECO:0007669"/>
    <property type="project" value="InterPro"/>
</dbReference>
<evidence type="ECO:0000256" key="5">
    <source>
        <dbReference type="ARBA" id="ARBA00023242"/>
    </source>
</evidence>
<keyword evidence="5" id="KW-0539">Nucleus</keyword>
<protein>
    <recommendedName>
        <fullName evidence="7">Zn(2)-C6 fungal-type domain-containing protein</fullName>
    </recommendedName>
</protein>
<dbReference type="InterPro" id="IPR007219">
    <property type="entry name" value="XnlR_reg_dom"/>
</dbReference>
<dbReference type="GO" id="GO:0003677">
    <property type="term" value="F:DNA binding"/>
    <property type="evidence" value="ECO:0007669"/>
    <property type="project" value="UniProtKB-KW"/>
</dbReference>
<dbReference type="OrthoDB" id="3037908at2759"/>
<accession>A0A9P3ERC0</accession>
<dbReference type="PANTHER" id="PTHR46910">
    <property type="entry name" value="TRANSCRIPTION FACTOR PDR1"/>
    <property type="match status" value="1"/>
</dbReference>
<dbReference type="GO" id="GO:0008270">
    <property type="term" value="F:zinc ion binding"/>
    <property type="evidence" value="ECO:0007669"/>
    <property type="project" value="InterPro"/>
</dbReference>
<keyword evidence="1" id="KW-0479">Metal-binding</keyword>
<dbReference type="SMART" id="SM00066">
    <property type="entry name" value="GAL4"/>
    <property type="match status" value="1"/>
</dbReference>
<dbReference type="AlphaFoldDB" id="A0A9P3ERC0"/>
<dbReference type="GO" id="GO:0000981">
    <property type="term" value="F:DNA-binding transcription factor activity, RNA polymerase II-specific"/>
    <property type="evidence" value="ECO:0007669"/>
    <property type="project" value="InterPro"/>
</dbReference>
<dbReference type="Pfam" id="PF04082">
    <property type="entry name" value="Fungal_trans"/>
    <property type="match status" value="1"/>
</dbReference>
<keyword evidence="3" id="KW-0238">DNA-binding</keyword>
<organism evidence="8 9">
    <name type="scientific">Aspergillus pseudoviridinutans</name>
    <dbReference type="NCBI Taxonomy" id="1517512"/>
    <lineage>
        <taxon>Eukaryota</taxon>
        <taxon>Fungi</taxon>
        <taxon>Dikarya</taxon>
        <taxon>Ascomycota</taxon>
        <taxon>Pezizomycotina</taxon>
        <taxon>Eurotiomycetes</taxon>
        <taxon>Eurotiomycetidae</taxon>
        <taxon>Eurotiales</taxon>
        <taxon>Aspergillaceae</taxon>
        <taxon>Aspergillus</taxon>
        <taxon>Aspergillus subgen. Fumigati</taxon>
    </lineage>
</organism>
<evidence type="ECO:0000256" key="6">
    <source>
        <dbReference type="SAM" id="MobiDB-lite"/>
    </source>
</evidence>
<dbReference type="CDD" id="cd00067">
    <property type="entry name" value="GAL4"/>
    <property type="match status" value="1"/>
</dbReference>
<dbReference type="EMBL" id="BHVY01000002">
    <property type="protein sequence ID" value="GIJ84864.1"/>
    <property type="molecule type" value="Genomic_DNA"/>
</dbReference>
<dbReference type="RefSeq" id="XP_043155611.1">
    <property type="nucleotide sequence ID" value="XM_043299676.1"/>
</dbReference>
<comment type="caution">
    <text evidence="8">The sequence shown here is derived from an EMBL/GenBank/DDBJ whole genome shotgun (WGS) entry which is preliminary data.</text>
</comment>
<keyword evidence="4" id="KW-0804">Transcription</keyword>
<dbReference type="InterPro" id="IPR050987">
    <property type="entry name" value="AtrR-like"/>
</dbReference>
<evidence type="ECO:0000256" key="4">
    <source>
        <dbReference type="ARBA" id="ARBA00023163"/>
    </source>
</evidence>